<keyword evidence="1 4" id="KW-0378">Hydrolase</keyword>
<dbReference type="Gene3D" id="3.40.50.1820">
    <property type="entry name" value="alpha/beta hydrolase"/>
    <property type="match status" value="1"/>
</dbReference>
<dbReference type="GO" id="GO:0016020">
    <property type="term" value="C:membrane"/>
    <property type="evidence" value="ECO:0007669"/>
    <property type="project" value="TreeGrafter"/>
</dbReference>
<feature type="domain" description="AB hydrolase-1" evidence="3">
    <location>
        <begin position="58"/>
        <end position="317"/>
    </location>
</feature>
<reference evidence="4 5" key="1">
    <citation type="submission" date="2018-05" db="EMBL/GenBank/DDBJ databases">
        <title>Evolution of GPA BGCs.</title>
        <authorList>
            <person name="Waglechner N."/>
            <person name="Wright G.D."/>
        </authorList>
    </citation>
    <scope>NUCLEOTIDE SEQUENCE [LARGE SCALE GENOMIC DNA]</scope>
    <source>
        <strain evidence="4 5">A82846</strain>
    </source>
</reference>
<dbReference type="Proteomes" id="UP000287547">
    <property type="component" value="Unassembled WGS sequence"/>
</dbReference>
<name>A0A428Z815_KIBAR</name>
<dbReference type="AlphaFoldDB" id="A0A428Z815"/>
<dbReference type="PANTHER" id="PTHR43798">
    <property type="entry name" value="MONOACYLGLYCEROL LIPASE"/>
    <property type="match status" value="1"/>
</dbReference>
<accession>A0A428Z815</accession>
<feature type="chain" id="PRO_5019498995" evidence="2">
    <location>
        <begin position="21"/>
        <end position="333"/>
    </location>
</feature>
<organism evidence="4 5">
    <name type="scientific">Kibdelosporangium aridum</name>
    <dbReference type="NCBI Taxonomy" id="2030"/>
    <lineage>
        <taxon>Bacteria</taxon>
        <taxon>Bacillati</taxon>
        <taxon>Actinomycetota</taxon>
        <taxon>Actinomycetes</taxon>
        <taxon>Pseudonocardiales</taxon>
        <taxon>Pseudonocardiaceae</taxon>
        <taxon>Kibdelosporangium</taxon>
    </lineage>
</organism>
<comment type="caution">
    <text evidence="4">The sequence shown here is derived from an EMBL/GenBank/DDBJ whole genome shotgun (WGS) entry which is preliminary data.</text>
</comment>
<protein>
    <submittedName>
        <fullName evidence="4">Alpha/beta hydrolase</fullName>
    </submittedName>
</protein>
<dbReference type="InterPro" id="IPR029058">
    <property type="entry name" value="AB_hydrolase_fold"/>
</dbReference>
<evidence type="ECO:0000313" key="5">
    <source>
        <dbReference type="Proteomes" id="UP000287547"/>
    </source>
</evidence>
<dbReference type="GO" id="GO:0016787">
    <property type="term" value="F:hydrolase activity"/>
    <property type="evidence" value="ECO:0007669"/>
    <property type="project" value="UniProtKB-KW"/>
</dbReference>
<dbReference type="InterPro" id="IPR000073">
    <property type="entry name" value="AB_hydrolase_1"/>
</dbReference>
<evidence type="ECO:0000313" key="4">
    <source>
        <dbReference type="EMBL" id="RSM83938.1"/>
    </source>
</evidence>
<evidence type="ECO:0000256" key="2">
    <source>
        <dbReference type="SAM" id="SignalP"/>
    </source>
</evidence>
<keyword evidence="2" id="KW-0732">Signal</keyword>
<proteinExistence type="predicted"/>
<dbReference type="SUPFAM" id="SSF53474">
    <property type="entry name" value="alpha/beta-Hydrolases"/>
    <property type="match status" value="1"/>
</dbReference>
<dbReference type="OrthoDB" id="5524362at2"/>
<dbReference type="EMBL" id="QHKI01000018">
    <property type="protein sequence ID" value="RSM83938.1"/>
    <property type="molecule type" value="Genomic_DNA"/>
</dbReference>
<feature type="signal peptide" evidence="2">
    <location>
        <begin position="1"/>
        <end position="20"/>
    </location>
</feature>
<evidence type="ECO:0000256" key="1">
    <source>
        <dbReference type="ARBA" id="ARBA00022801"/>
    </source>
</evidence>
<evidence type="ECO:0000259" key="3">
    <source>
        <dbReference type="Pfam" id="PF12697"/>
    </source>
</evidence>
<sequence>MISSLTLSATTLTAATPAAADSARCTTASVPVVLTLLPQTVRGQLCLPADRTPSTVQLLVHGGTYNRAYWDMPDGDGQYSYQRDMAAAGMATFAIDFLGSGESSQPLSTLITGTTAASVVHQVVSKLRSGAVGGTRFSKVILGGHSMGSGIVVLAAATYRDVDGVLLTGMTHSMDLLALTAIFVDGVRPAILDPKLSQRGGDLGYVTTMPGTRGVFHLPGSFLPSILAADEDTKDQVSATVVPDLLTLAFQGPMSLGINVPVLIANGDDDTLFCAYNCSSEAALRAAEAPFFSSAAQLSVHLTPDAGHSVALSEHADTHRAAIRTWIRERFGN</sequence>
<gene>
    <name evidence="4" type="ORF">DMH04_22630</name>
</gene>
<dbReference type="InterPro" id="IPR050266">
    <property type="entry name" value="AB_hydrolase_sf"/>
</dbReference>
<dbReference type="Pfam" id="PF12697">
    <property type="entry name" value="Abhydrolase_6"/>
    <property type="match status" value="1"/>
</dbReference>
<dbReference type="PANTHER" id="PTHR43798:SF31">
    <property type="entry name" value="AB HYDROLASE SUPERFAMILY PROTEIN YCLE"/>
    <property type="match status" value="1"/>
</dbReference>